<dbReference type="RefSeq" id="WP_008476390.1">
    <property type="nucleotide sequence ID" value="NZ_CAGS01000137.1"/>
</dbReference>
<dbReference type="Gene3D" id="3.40.91.20">
    <property type="match status" value="1"/>
</dbReference>
<dbReference type="GO" id="GO:0009036">
    <property type="term" value="F:type II site-specific deoxyribonuclease activity"/>
    <property type="evidence" value="ECO:0007669"/>
    <property type="project" value="InterPro"/>
</dbReference>
<organism evidence="1 2">
    <name type="scientific">Nitrolancea hollandica Lb</name>
    <dbReference type="NCBI Taxonomy" id="1129897"/>
    <lineage>
        <taxon>Bacteria</taxon>
        <taxon>Pseudomonadati</taxon>
        <taxon>Thermomicrobiota</taxon>
        <taxon>Thermomicrobia</taxon>
        <taxon>Sphaerobacterales</taxon>
        <taxon>Sphaerobacterineae</taxon>
        <taxon>Sphaerobacteraceae</taxon>
        <taxon>Nitrolancea</taxon>
    </lineage>
</organism>
<dbReference type="REBASE" id="60384">
    <property type="entry name" value="NhoORF2210028P"/>
</dbReference>
<dbReference type="Proteomes" id="UP000004221">
    <property type="component" value="Unassembled WGS sequence"/>
</dbReference>
<name>I4EF70_9BACT</name>
<dbReference type="GO" id="GO:0003677">
    <property type="term" value="F:DNA binding"/>
    <property type="evidence" value="ECO:0007669"/>
    <property type="project" value="InterPro"/>
</dbReference>
<accession>I4EF70</accession>
<evidence type="ECO:0000313" key="2">
    <source>
        <dbReference type="Proteomes" id="UP000004221"/>
    </source>
</evidence>
<proteinExistence type="predicted"/>
<keyword evidence="2" id="KW-1185">Reference proteome</keyword>
<evidence type="ECO:0000313" key="1">
    <source>
        <dbReference type="EMBL" id="CCF83332.1"/>
    </source>
</evidence>
<keyword evidence="1" id="KW-0540">Nuclease</keyword>
<keyword evidence="1" id="KW-0255">Endonuclease</keyword>
<keyword evidence="1" id="KW-0378">Hydrolase</keyword>
<reference evidence="1 2" key="1">
    <citation type="journal article" date="2012" name="ISME J.">
        <title>Nitrification expanded: discovery, physiology and genomics of a nitrite-oxidizing bacterium from the phylum Chloroflexi.</title>
        <authorList>
            <person name="Sorokin D.Y."/>
            <person name="Lucker S."/>
            <person name="Vejmelkova D."/>
            <person name="Kostrikina N.A."/>
            <person name="Kleerebezem R."/>
            <person name="Rijpstra W.I."/>
            <person name="Damste J.S."/>
            <person name="Le Paslier D."/>
            <person name="Muyzer G."/>
            <person name="Wagner M."/>
            <person name="van Loosdrecht M.C."/>
            <person name="Daims H."/>
        </authorList>
    </citation>
    <scope>NUCLEOTIDE SEQUENCE [LARGE SCALE GENOMIC DNA]</scope>
    <source>
        <strain evidence="2">none</strain>
    </source>
</reference>
<dbReference type="AlphaFoldDB" id="I4EF70"/>
<dbReference type="GO" id="GO:0009307">
    <property type="term" value="P:DNA restriction-modification system"/>
    <property type="evidence" value="ECO:0007669"/>
    <property type="project" value="InterPro"/>
</dbReference>
<dbReference type="CDD" id="cd00942">
    <property type="entry name" value="BamHI-like"/>
    <property type="match status" value="1"/>
</dbReference>
<protein>
    <submittedName>
        <fullName evidence="1">Restriction endonuclease BamHI</fullName>
    </submittedName>
</protein>
<sequence>MKQGPTYLLQMHEPIASSGEWKRIQADLAAAIASIAWPEGSDRFTINPVKMGNGVVPIREAFQQGLNDLGWAVEQQSVPNVGDVDAALDTPIGTFAMEWETGNISSSHRSLNRLSLGILSGSLVGGVLVLPSRKLYRYLTDRVGNVPELMPYFPIYERLNVPPCVLAVIEVEHDDEDPTVPRIRKGTDGRALFQGKRLEDER</sequence>
<dbReference type="GO" id="GO:0000287">
    <property type="term" value="F:magnesium ion binding"/>
    <property type="evidence" value="ECO:0007669"/>
    <property type="project" value="InterPro"/>
</dbReference>
<dbReference type="InterPro" id="IPR011338">
    <property type="entry name" value="BamHI/BglII/BstY"/>
</dbReference>
<dbReference type="OrthoDB" id="571572at2"/>
<comment type="caution">
    <text evidence="1">The sequence shown here is derived from an EMBL/GenBank/DDBJ whole genome shotgun (WGS) entry which is preliminary data.</text>
</comment>
<dbReference type="InterPro" id="IPR011335">
    <property type="entry name" value="Restrct_endonuc-II-like"/>
</dbReference>
<dbReference type="Pfam" id="PF02923">
    <property type="entry name" value="BamHI"/>
    <property type="match status" value="1"/>
</dbReference>
<dbReference type="EMBL" id="CAGS01000137">
    <property type="protein sequence ID" value="CCF83332.1"/>
    <property type="molecule type" value="Genomic_DNA"/>
</dbReference>
<dbReference type="InterPro" id="IPR004194">
    <property type="entry name" value="Restrct_endonuc_II_BamHI"/>
</dbReference>
<gene>
    <name evidence="1" type="ORF">NITHO_2210027</name>
</gene>
<dbReference type="SUPFAM" id="SSF52980">
    <property type="entry name" value="Restriction endonuclease-like"/>
    <property type="match status" value="1"/>
</dbReference>